<evidence type="ECO:0000259" key="2">
    <source>
        <dbReference type="PROSITE" id="PS51781"/>
    </source>
</evidence>
<evidence type="ECO:0000313" key="3">
    <source>
        <dbReference type="EMBL" id="GEM02383.1"/>
    </source>
</evidence>
<evidence type="ECO:0000256" key="1">
    <source>
        <dbReference type="SAM" id="MobiDB-lite"/>
    </source>
</evidence>
<dbReference type="EMBL" id="BJWI01000035">
    <property type="protein sequence ID" value="GEM02383.1"/>
    <property type="molecule type" value="Genomic_DNA"/>
</dbReference>
<reference evidence="3 6" key="2">
    <citation type="submission" date="2019-07" db="EMBL/GenBank/DDBJ databases">
        <title>Whole genome shotgun sequence of Halolactibacillus halophilus NBRC 100868.</title>
        <authorList>
            <person name="Hosoyama A."/>
            <person name="Uohara A."/>
            <person name="Ohji S."/>
            <person name="Ichikawa N."/>
        </authorList>
    </citation>
    <scope>NUCLEOTIDE SEQUENCE [LARGE SCALE GENOMIC DNA]</scope>
    <source>
        <strain evidence="3 6">NBRC 100868</strain>
    </source>
</reference>
<dbReference type="Pfam" id="PF01832">
    <property type="entry name" value="Glucosaminidase"/>
    <property type="match status" value="1"/>
</dbReference>
<dbReference type="InterPro" id="IPR003646">
    <property type="entry name" value="SH3-like_bac-type"/>
</dbReference>
<dbReference type="Gene3D" id="2.30.30.40">
    <property type="entry name" value="SH3 Domains"/>
    <property type="match status" value="7"/>
</dbReference>
<name>A0A1I5RZ71_9BACI</name>
<reference evidence="4 5" key="1">
    <citation type="submission" date="2016-10" db="EMBL/GenBank/DDBJ databases">
        <authorList>
            <person name="de Groot N.N."/>
        </authorList>
    </citation>
    <scope>NUCLEOTIDE SEQUENCE [LARGE SCALE GENOMIC DNA]</scope>
    <source>
        <strain evidence="4 5">DSM 17073</strain>
    </source>
</reference>
<dbReference type="SMART" id="SM00047">
    <property type="entry name" value="LYZ2"/>
    <property type="match status" value="1"/>
</dbReference>
<sequence length="786" mass="88041">MIQMKRMKKIVFVLLILIFFIEPVTPIKISNVDTIDHVNAQQTLRGLALKNKTVVYSEKSTNSKVLREYNQGKVLLYKEESSNWYEAYVILDGKGHTGYIHHDDVETLNLSNQQLLKGIATTKVNVYKEASRSASTHRSYNEGSSLIYKTYSNNWYEAYVIINGKGHTGFIHKDDVENIDLSNQQLLRGIALNNVKVHKTPSTSSSSLRSYKEGSVLLYKTFSSEWYEAYVILNGKGHTGYIHKKDVDNLENTPSESLKGVALNKTNVYVRASTNAPSLKSYSKGHLLYYKTFSSNWYEAKVFINGKAKTGYIYARDVETVSSEQTNYTGYGDSSPTRVYSKASRDSNVLRSYPEGRFLYFKSFSSSWYEAMVILNGKQTTGYIHKDDVDFEPIRHINTTNYNLNFSNFVDIQMTRTPKANGSGTILAFKPLVEYYANPSNFRENEVGFYQFLDLSSPAGLNANEVNTSILNSGTGSLANTASAFIEAGNRYGINEAYLIAHALHETGNGASQLAQGVEVNGRTVYNMYGISAYDSSAVISGSQHAYNEKWFTPEAAIIGGAKFVAQNYIHKGQDTLYKMRWNPANPGVHQYATHVAWAQIPTQRISRIYDSLQSYVQTFDIPKFDKQPGYQGAEAPANTVETSNYPEGAEGLTTGSNVRFRSEASTASSQTIIGTIKDVGTKLEIISTNNQGWYQARYNGKTGWISEDFVKLSNVIQVTASSLNVRLDPSTSKASQGKLNNGDIVLMVLDDDSKPVTHEEWYKIHYQEKELWVSSGPDNNYLKIQ</sequence>
<keyword evidence="6" id="KW-1185">Reference proteome</keyword>
<dbReference type="Gene3D" id="1.10.530.10">
    <property type="match status" value="1"/>
</dbReference>
<organism evidence="4 5">
    <name type="scientific">Halolactibacillus halophilus</name>
    <dbReference type="NCBI Taxonomy" id="306540"/>
    <lineage>
        <taxon>Bacteria</taxon>
        <taxon>Bacillati</taxon>
        <taxon>Bacillota</taxon>
        <taxon>Bacilli</taxon>
        <taxon>Bacillales</taxon>
        <taxon>Bacillaceae</taxon>
        <taxon>Halolactibacillus</taxon>
    </lineage>
</organism>
<protein>
    <submittedName>
        <fullName evidence="4">Beta-N-acetylglucosaminidase</fullName>
    </submittedName>
</protein>
<evidence type="ECO:0000313" key="6">
    <source>
        <dbReference type="Proteomes" id="UP000321547"/>
    </source>
</evidence>
<dbReference type="STRING" id="306540.SAMN05421839_13623"/>
<dbReference type="PANTHER" id="PTHR34408:SF1">
    <property type="entry name" value="GLYCOSYL HYDROLASE FAMILY 19 DOMAIN-CONTAINING PROTEIN HI_1415"/>
    <property type="match status" value="1"/>
</dbReference>
<dbReference type="GO" id="GO:0004040">
    <property type="term" value="F:amidase activity"/>
    <property type="evidence" value="ECO:0007669"/>
    <property type="project" value="InterPro"/>
</dbReference>
<dbReference type="AlphaFoldDB" id="A0A1I5RZ71"/>
<dbReference type="InterPro" id="IPR002901">
    <property type="entry name" value="MGlyc_endo_b_GlcNAc-like_dom"/>
</dbReference>
<gene>
    <name evidence="3" type="ORF">HHA03_19150</name>
    <name evidence="4" type="ORF">SAMN05421839_13623</name>
</gene>
<feature type="region of interest" description="Disordered" evidence="1">
    <location>
        <begin position="628"/>
        <end position="657"/>
    </location>
</feature>
<proteinExistence type="predicted"/>
<dbReference type="EMBL" id="FOXC01000036">
    <property type="protein sequence ID" value="SFP63809.1"/>
    <property type="molecule type" value="Genomic_DNA"/>
</dbReference>
<dbReference type="SUPFAM" id="SSF50044">
    <property type="entry name" value="SH3-domain"/>
    <property type="match status" value="1"/>
</dbReference>
<dbReference type="Pfam" id="PF08239">
    <property type="entry name" value="SH3_3"/>
    <property type="match status" value="1"/>
</dbReference>
<accession>A0A1I5RZ71</accession>
<dbReference type="Proteomes" id="UP000242243">
    <property type="component" value="Unassembled WGS sequence"/>
</dbReference>
<evidence type="ECO:0000313" key="4">
    <source>
        <dbReference type="EMBL" id="SFP63809.1"/>
    </source>
</evidence>
<dbReference type="Proteomes" id="UP000321547">
    <property type="component" value="Unassembled WGS sequence"/>
</dbReference>
<dbReference type="InterPro" id="IPR036028">
    <property type="entry name" value="SH3-like_dom_sf"/>
</dbReference>
<dbReference type="SMART" id="SM00287">
    <property type="entry name" value="SH3b"/>
    <property type="match status" value="6"/>
</dbReference>
<evidence type="ECO:0000313" key="5">
    <source>
        <dbReference type="Proteomes" id="UP000242243"/>
    </source>
</evidence>
<dbReference type="InterPro" id="IPR052354">
    <property type="entry name" value="Cell_Wall_Dynamics_Protein"/>
</dbReference>
<dbReference type="OrthoDB" id="9816557at2"/>
<dbReference type="PROSITE" id="PS51781">
    <property type="entry name" value="SH3B"/>
    <property type="match status" value="1"/>
</dbReference>
<dbReference type="PANTHER" id="PTHR34408">
    <property type="entry name" value="FAMILY PROTEIN, PUTATIVE-RELATED"/>
    <property type="match status" value="1"/>
</dbReference>
<feature type="domain" description="SH3b" evidence="2">
    <location>
        <begin position="649"/>
        <end position="715"/>
    </location>
</feature>